<reference evidence="2" key="2">
    <citation type="journal article" date="2021" name="PeerJ">
        <title>Extensive microbial diversity within the chicken gut microbiome revealed by metagenomics and culture.</title>
        <authorList>
            <person name="Gilroy R."/>
            <person name="Ravi A."/>
            <person name="Getino M."/>
            <person name="Pursley I."/>
            <person name="Horton D.L."/>
            <person name="Alikhan N.F."/>
            <person name="Baker D."/>
            <person name="Gharbi K."/>
            <person name="Hall N."/>
            <person name="Watson M."/>
            <person name="Adriaenssens E.M."/>
            <person name="Foster-Nyarko E."/>
            <person name="Jarju S."/>
            <person name="Secka A."/>
            <person name="Antonio M."/>
            <person name="Oren A."/>
            <person name="Chaudhuri R.R."/>
            <person name="La Ragione R."/>
            <person name="Hildebrand F."/>
            <person name="Pallen M.J."/>
        </authorList>
    </citation>
    <scope>NUCLEOTIDE SEQUENCE</scope>
    <source>
        <strain evidence="2">CHK123-3438</strain>
    </source>
</reference>
<name>A0A9D1KGG6_9FIRM</name>
<comment type="caution">
    <text evidence="2">The sequence shown here is derived from an EMBL/GenBank/DDBJ whole genome shotgun (WGS) entry which is preliminary data.</text>
</comment>
<feature type="region of interest" description="Disordered" evidence="1">
    <location>
        <begin position="272"/>
        <end position="293"/>
    </location>
</feature>
<gene>
    <name evidence="2" type="ORF">IAB60_12135</name>
</gene>
<accession>A0A9D1KGG6</accession>
<organism evidence="2 3">
    <name type="scientific">Candidatus Caccovicinus merdipullorum</name>
    <dbReference type="NCBI Taxonomy" id="2840724"/>
    <lineage>
        <taxon>Bacteria</taxon>
        <taxon>Bacillati</taxon>
        <taxon>Bacillota</taxon>
        <taxon>Clostridia</taxon>
        <taxon>Eubacteriales</taxon>
        <taxon>Candidatus Caccovicinus</taxon>
    </lineage>
</organism>
<dbReference type="PANTHER" id="PTHR38339:SF1">
    <property type="entry name" value="TRANSGLUTAMINASE-LIKE DOMAIN-CONTAINING PROTEIN"/>
    <property type="match status" value="1"/>
</dbReference>
<sequence>MEMTGLNNESIPSLAVPLPEDIMKLKWCGEFAQAERVIDRRLEKPLPKKLRERLILEKEILRRIPGQYPYSWEEALERMRENVRDFREEELKELWEEDAADWIYIKGKVYFRENFLENVIKTRKEYADRVIRQELSDDAGKAELLDRTIQRMKAEGGQTWRFHMKITIAVKEQAERDGESIRVYIPIPVEYAQIQNFRLLGVYVGDKEADPKEYCVAPPCQGHRAVCFETVHKKGQTYQAVFSFENHGTYVDLYAPEAAEAAVNAVTARDENTAGGNTADGNTASGNTADGNALDAGRIDEPSCYLGEQLPHIRFTPYLRALAEEIVGDEQNPLLKAQKIYEFI</sequence>
<proteinExistence type="predicted"/>
<reference evidence="2" key="1">
    <citation type="submission" date="2020-10" db="EMBL/GenBank/DDBJ databases">
        <authorList>
            <person name="Gilroy R."/>
        </authorList>
    </citation>
    <scope>NUCLEOTIDE SEQUENCE</scope>
    <source>
        <strain evidence="2">CHK123-3438</strain>
    </source>
</reference>
<dbReference type="Proteomes" id="UP000886860">
    <property type="component" value="Unassembled WGS sequence"/>
</dbReference>
<evidence type="ECO:0000313" key="2">
    <source>
        <dbReference type="EMBL" id="HIT42820.1"/>
    </source>
</evidence>
<feature type="compositionally biased region" description="Polar residues" evidence="1">
    <location>
        <begin position="274"/>
        <end position="290"/>
    </location>
</feature>
<dbReference type="AlphaFoldDB" id="A0A9D1KGG6"/>
<dbReference type="PANTHER" id="PTHR38339">
    <property type="entry name" value="TRANSGLUTAMINASE DOMAIN PROTEIN"/>
    <property type="match status" value="1"/>
</dbReference>
<dbReference type="EMBL" id="DVKS01000200">
    <property type="protein sequence ID" value="HIT42820.1"/>
    <property type="molecule type" value="Genomic_DNA"/>
</dbReference>
<feature type="non-terminal residue" evidence="2">
    <location>
        <position position="344"/>
    </location>
</feature>
<evidence type="ECO:0000313" key="3">
    <source>
        <dbReference type="Proteomes" id="UP000886860"/>
    </source>
</evidence>
<evidence type="ECO:0000256" key="1">
    <source>
        <dbReference type="SAM" id="MobiDB-lite"/>
    </source>
</evidence>
<protein>
    <submittedName>
        <fullName evidence="2">Transglutaminase domain-containing protein</fullName>
    </submittedName>
</protein>